<protein>
    <submittedName>
        <fullName evidence="1">Uncharacterized protein</fullName>
    </submittedName>
</protein>
<sequence>MRYNLANSDSQVYTTLFCACKFSQADFQNFYL</sequence>
<accession>A0A9N9RQZ0</accession>
<organism evidence="1 2">
    <name type="scientific">Chironomus riparius</name>
    <dbReference type="NCBI Taxonomy" id="315576"/>
    <lineage>
        <taxon>Eukaryota</taxon>
        <taxon>Metazoa</taxon>
        <taxon>Ecdysozoa</taxon>
        <taxon>Arthropoda</taxon>
        <taxon>Hexapoda</taxon>
        <taxon>Insecta</taxon>
        <taxon>Pterygota</taxon>
        <taxon>Neoptera</taxon>
        <taxon>Endopterygota</taxon>
        <taxon>Diptera</taxon>
        <taxon>Nematocera</taxon>
        <taxon>Chironomoidea</taxon>
        <taxon>Chironomidae</taxon>
        <taxon>Chironominae</taxon>
        <taxon>Chironomus</taxon>
    </lineage>
</organism>
<evidence type="ECO:0000313" key="2">
    <source>
        <dbReference type="Proteomes" id="UP001153620"/>
    </source>
</evidence>
<dbReference type="Proteomes" id="UP001153620">
    <property type="component" value="Chromosome 1"/>
</dbReference>
<dbReference type="EMBL" id="OU895877">
    <property type="protein sequence ID" value="CAG9801119.1"/>
    <property type="molecule type" value="Genomic_DNA"/>
</dbReference>
<dbReference type="PROSITE" id="PS51257">
    <property type="entry name" value="PROKAR_LIPOPROTEIN"/>
    <property type="match status" value="1"/>
</dbReference>
<reference evidence="1" key="2">
    <citation type="submission" date="2022-10" db="EMBL/GenBank/DDBJ databases">
        <authorList>
            <consortium name="ENA_rothamsted_submissions"/>
            <consortium name="culmorum"/>
            <person name="King R."/>
        </authorList>
    </citation>
    <scope>NUCLEOTIDE SEQUENCE</scope>
</reference>
<keyword evidence="2" id="KW-1185">Reference proteome</keyword>
<proteinExistence type="predicted"/>
<reference evidence="1" key="1">
    <citation type="submission" date="2022-01" db="EMBL/GenBank/DDBJ databases">
        <authorList>
            <person name="King R."/>
        </authorList>
    </citation>
    <scope>NUCLEOTIDE SEQUENCE</scope>
</reference>
<gene>
    <name evidence="1" type="ORF">CHIRRI_LOCUS4054</name>
</gene>
<evidence type="ECO:0000313" key="1">
    <source>
        <dbReference type="EMBL" id="CAG9801119.1"/>
    </source>
</evidence>
<dbReference type="AlphaFoldDB" id="A0A9N9RQZ0"/>
<name>A0A9N9RQZ0_9DIPT</name>